<sequence length="460" mass="52004">MDPIVPRHTLDYMLSQDRIKPALLVRLRQRLGSSKLESSAERAEGGEDAEPTADSRPSSLSAPSLHKSPSRSGRQAGFETAPDSGGEPSSRRKMPSDVKRSSSIRAPALQNVDHQQPRPSPKPSLLDLPRELRDMIFEWLYSDWSVGGAKSLALLRTCRQLYHEASKVAFERALFRIHTEHWPNPEHFRARHLARIAPDARAAIRHLALRLPRGMPHDRYASARLDTDLAGLGFRLTSLVVFSHLPRPLPHVSVYGGVLESSLCAWLKQALYAMPSLRHVCILNYESATPTLHDMPSPRLIRMLRGSIFEDVMADCETWTEQNFEWRCLTDSLESSMSNCTPDEKTYRLYSSKLARSVEIVFRSEKFLPHYGLAHLATDPQDESSLPAAMREPMIHLDCPARILAQKSSIPWCKRWPSEQILQRAWPRRSGDADAQSKILGSDAMTTRMRSLGRRLSLSR</sequence>
<evidence type="ECO:0000256" key="1">
    <source>
        <dbReference type="SAM" id="MobiDB-lite"/>
    </source>
</evidence>
<dbReference type="InterPro" id="IPR038883">
    <property type="entry name" value="AN11006-like"/>
</dbReference>
<organism evidence="2 3">
    <name type="scientific">Verruconis gallopava</name>
    <dbReference type="NCBI Taxonomy" id="253628"/>
    <lineage>
        <taxon>Eukaryota</taxon>
        <taxon>Fungi</taxon>
        <taxon>Dikarya</taxon>
        <taxon>Ascomycota</taxon>
        <taxon>Pezizomycotina</taxon>
        <taxon>Dothideomycetes</taxon>
        <taxon>Pleosporomycetidae</taxon>
        <taxon>Venturiales</taxon>
        <taxon>Sympoventuriaceae</taxon>
        <taxon>Verruconis</taxon>
    </lineage>
</organism>
<proteinExistence type="predicted"/>
<dbReference type="InParanoid" id="A0A0D1XL39"/>
<evidence type="ECO:0000313" key="2">
    <source>
        <dbReference type="EMBL" id="KIW03071.1"/>
    </source>
</evidence>
<name>A0A0D1XL39_9PEZI</name>
<accession>A0A0D1XL39</accession>
<evidence type="ECO:0000313" key="3">
    <source>
        <dbReference type="Proteomes" id="UP000053259"/>
    </source>
</evidence>
<keyword evidence="3" id="KW-1185">Reference proteome</keyword>
<dbReference type="PANTHER" id="PTHR42085">
    <property type="entry name" value="F-BOX DOMAIN-CONTAINING PROTEIN"/>
    <property type="match status" value="1"/>
</dbReference>
<dbReference type="EMBL" id="KN847546">
    <property type="protein sequence ID" value="KIW03071.1"/>
    <property type="molecule type" value="Genomic_DNA"/>
</dbReference>
<protein>
    <submittedName>
        <fullName evidence="2">Uncharacterized protein</fullName>
    </submittedName>
</protein>
<dbReference type="PANTHER" id="PTHR42085:SF8">
    <property type="entry name" value="F-BOX DOMAIN-CONTAINING PROTEIN"/>
    <property type="match status" value="1"/>
</dbReference>
<dbReference type="OrthoDB" id="3914003at2759"/>
<dbReference type="AlphaFoldDB" id="A0A0D1XL39"/>
<feature type="region of interest" description="Disordered" evidence="1">
    <location>
        <begin position="31"/>
        <end position="126"/>
    </location>
</feature>
<gene>
    <name evidence="2" type="ORF">PV09_05717</name>
</gene>
<dbReference type="HOGENOM" id="CLU_594756_0_0_1"/>
<dbReference type="Proteomes" id="UP000053259">
    <property type="component" value="Unassembled WGS sequence"/>
</dbReference>
<dbReference type="RefSeq" id="XP_016212940.1">
    <property type="nucleotide sequence ID" value="XM_016359261.1"/>
</dbReference>
<dbReference type="GeneID" id="27313690"/>
<dbReference type="VEuPathDB" id="FungiDB:PV09_05717"/>
<reference evidence="2 3" key="1">
    <citation type="submission" date="2015-01" db="EMBL/GenBank/DDBJ databases">
        <title>The Genome Sequence of Ochroconis gallopava CBS43764.</title>
        <authorList>
            <consortium name="The Broad Institute Genomics Platform"/>
            <person name="Cuomo C."/>
            <person name="de Hoog S."/>
            <person name="Gorbushina A."/>
            <person name="Stielow B."/>
            <person name="Teixiera M."/>
            <person name="Abouelleil A."/>
            <person name="Chapman S.B."/>
            <person name="Priest M."/>
            <person name="Young S.K."/>
            <person name="Wortman J."/>
            <person name="Nusbaum C."/>
            <person name="Birren B."/>
        </authorList>
    </citation>
    <scope>NUCLEOTIDE SEQUENCE [LARGE SCALE GENOMIC DNA]</scope>
    <source>
        <strain evidence="2 3">CBS 43764</strain>
    </source>
</reference>